<proteinExistence type="predicted"/>
<dbReference type="AlphaFoldDB" id="A0A0A5FUY9"/>
<organism evidence="1 2">
    <name type="scientific">Pontibacillus litoralis JSM 072002</name>
    <dbReference type="NCBI Taxonomy" id="1385512"/>
    <lineage>
        <taxon>Bacteria</taxon>
        <taxon>Bacillati</taxon>
        <taxon>Bacillota</taxon>
        <taxon>Bacilli</taxon>
        <taxon>Bacillales</taxon>
        <taxon>Bacillaceae</taxon>
        <taxon>Pontibacillus</taxon>
    </lineage>
</organism>
<dbReference type="OrthoDB" id="9801912at2"/>
<reference evidence="1 2" key="1">
    <citation type="submission" date="2013-08" db="EMBL/GenBank/DDBJ databases">
        <authorList>
            <person name="Huang J."/>
            <person name="Wang G."/>
        </authorList>
    </citation>
    <scope>NUCLEOTIDE SEQUENCE [LARGE SCALE GENOMIC DNA]</scope>
    <source>
        <strain evidence="1 2">JSM 072002</strain>
    </source>
</reference>
<dbReference type="SUPFAM" id="SSF53850">
    <property type="entry name" value="Periplasmic binding protein-like II"/>
    <property type="match status" value="1"/>
</dbReference>
<dbReference type="STRING" id="1385512.N784_13115"/>
<comment type="caution">
    <text evidence="1">The sequence shown here is derived from an EMBL/GenBank/DDBJ whole genome shotgun (WGS) entry which is preliminary data.</text>
</comment>
<evidence type="ECO:0008006" key="3">
    <source>
        <dbReference type="Google" id="ProtNLM"/>
    </source>
</evidence>
<gene>
    <name evidence="1" type="ORF">N784_13115</name>
</gene>
<dbReference type="eggNOG" id="COG4166">
    <property type="taxonomic scope" value="Bacteria"/>
</dbReference>
<dbReference type="Proteomes" id="UP000030401">
    <property type="component" value="Unassembled WGS sequence"/>
</dbReference>
<evidence type="ECO:0000313" key="1">
    <source>
        <dbReference type="EMBL" id="KGX84586.1"/>
    </source>
</evidence>
<dbReference type="Gene3D" id="3.90.76.10">
    <property type="entry name" value="Dipeptide-binding Protein, Domain 1"/>
    <property type="match status" value="1"/>
</dbReference>
<dbReference type="Gene3D" id="3.10.105.10">
    <property type="entry name" value="Dipeptide-binding Protein, Domain 3"/>
    <property type="match status" value="1"/>
</dbReference>
<name>A0A0A5FUY9_9BACI</name>
<dbReference type="EMBL" id="AVPG01000035">
    <property type="protein sequence ID" value="KGX84586.1"/>
    <property type="molecule type" value="Genomic_DNA"/>
</dbReference>
<keyword evidence="2" id="KW-1185">Reference proteome</keyword>
<evidence type="ECO:0000313" key="2">
    <source>
        <dbReference type="Proteomes" id="UP000030401"/>
    </source>
</evidence>
<sequence>MKNLRTAKKSKEEVIIEIDSLPFNFNPLMAIDYNSKLVASTMYEPLISDFNCHIEKNISQGKYFIRLYDSYRATTRDIYNTILYHLNKENGSPYKKELLPIKGAMNYIKKVVEVDQLGVHIEDDKNMCIELEHDIDYFEHVLEGQFLVPSTGEGIPINTGPYKMLHTTDTSISLERNDRYHLTTECSVKLLTFLLNQDIYRSMHLYLQGKVDITCNTQFFHENEWVKDYEDFQEYDLSLLYSFEINRKNTGLKNLIMYKYPRSEVSKHVYGNLKPINNLLGEITKNVTYDQDPEFASGDTNTVSIIYADYYPNHILVDRLKIMLENLELKTKITRVEDFKEYVTMDKTRYDIKLHLFLPNYDHLSSFFKFFINDIESASLRRNLVDLYNNRNRDELIRCFESTTHYIPLFLGKSQYLKDPHIKGFKMNRIGLLSVAELSYEN</sequence>
<accession>A0A0A5FUY9</accession>
<protein>
    <recommendedName>
        <fullName evidence="3">Solute-binding protein family 5 domain-containing protein</fullName>
    </recommendedName>
</protein>
<dbReference type="RefSeq" id="WP_036836154.1">
    <property type="nucleotide sequence ID" value="NZ_AVPG01000035.1"/>
</dbReference>
<dbReference type="Gene3D" id="3.40.190.10">
    <property type="entry name" value="Periplasmic binding protein-like II"/>
    <property type="match status" value="1"/>
</dbReference>